<feature type="region of interest" description="Disordered" evidence="1">
    <location>
        <begin position="133"/>
        <end position="286"/>
    </location>
</feature>
<feature type="region of interest" description="Disordered" evidence="1">
    <location>
        <begin position="50"/>
        <end position="102"/>
    </location>
</feature>
<dbReference type="Proteomes" id="UP000324897">
    <property type="component" value="Unassembled WGS sequence"/>
</dbReference>
<feature type="compositionally biased region" description="Polar residues" evidence="1">
    <location>
        <begin position="175"/>
        <end position="186"/>
    </location>
</feature>
<dbReference type="EMBL" id="RWGY01000026">
    <property type="protein sequence ID" value="TVU22819.1"/>
    <property type="molecule type" value="Genomic_DNA"/>
</dbReference>
<evidence type="ECO:0000313" key="3">
    <source>
        <dbReference type="Proteomes" id="UP000324897"/>
    </source>
</evidence>
<feature type="region of interest" description="Disordered" evidence="1">
    <location>
        <begin position="332"/>
        <end position="375"/>
    </location>
</feature>
<keyword evidence="3" id="KW-1185">Reference proteome</keyword>
<gene>
    <name evidence="2" type="ORF">EJB05_32539</name>
</gene>
<evidence type="ECO:0000256" key="1">
    <source>
        <dbReference type="SAM" id="MobiDB-lite"/>
    </source>
</evidence>
<dbReference type="Gramene" id="TVU22819">
    <property type="protein sequence ID" value="TVU22819"/>
    <property type="gene ID" value="EJB05_32539"/>
</dbReference>
<name>A0A5J9UGE3_9POAL</name>
<feature type="non-terminal residue" evidence="2">
    <location>
        <position position="375"/>
    </location>
</feature>
<feature type="non-terminal residue" evidence="2">
    <location>
        <position position="1"/>
    </location>
</feature>
<accession>A0A5J9UGE3</accession>
<proteinExistence type="predicted"/>
<comment type="caution">
    <text evidence="2">The sequence shown here is derived from an EMBL/GenBank/DDBJ whole genome shotgun (WGS) entry which is preliminary data.</text>
</comment>
<protein>
    <submittedName>
        <fullName evidence="2">Uncharacterized protein</fullName>
    </submittedName>
</protein>
<organism evidence="2 3">
    <name type="scientific">Eragrostis curvula</name>
    <name type="common">weeping love grass</name>
    <dbReference type="NCBI Taxonomy" id="38414"/>
    <lineage>
        <taxon>Eukaryota</taxon>
        <taxon>Viridiplantae</taxon>
        <taxon>Streptophyta</taxon>
        <taxon>Embryophyta</taxon>
        <taxon>Tracheophyta</taxon>
        <taxon>Spermatophyta</taxon>
        <taxon>Magnoliopsida</taxon>
        <taxon>Liliopsida</taxon>
        <taxon>Poales</taxon>
        <taxon>Poaceae</taxon>
        <taxon>PACMAD clade</taxon>
        <taxon>Chloridoideae</taxon>
        <taxon>Eragrostideae</taxon>
        <taxon>Eragrostidinae</taxon>
        <taxon>Eragrostis</taxon>
    </lineage>
</organism>
<reference evidence="2 3" key="1">
    <citation type="journal article" date="2019" name="Sci. Rep.">
        <title>A high-quality genome of Eragrostis curvula grass provides insights into Poaceae evolution and supports new strategies to enhance forage quality.</title>
        <authorList>
            <person name="Carballo J."/>
            <person name="Santos B.A.C.M."/>
            <person name="Zappacosta D."/>
            <person name="Garbus I."/>
            <person name="Selva J.P."/>
            <person name="Gallo C.A."/>
            <person name="Diaz A."/>
            <person name="Albertini E."/>
            <person name="Caccamo M."/>
            <person name="Echenique V."/>
        </authorList>
    </citation>
    <scope>NUCLEOTIDE SEQUENCE [LARGE SCALE GENOMIC DNA]</scope>
    <source>
        <strain evidence="3">cv. Victoria</strain>
        <tissue evidence="2">Leaf</tissue>
    </source>
</reference>
<sequence>MLIAPSSISRTAIPAAAAAPSSAARICSTGAADTNRAAAGWRGGCSCCFSRPPPSTSSSSNRPERSNPLENEMMSNAFRLDRRRLSPLGPASRFSNDGDDAHDLEYYGKSRCSVTAERAQEQRPLALATVAATLPPPRPAPAASTAPASPAPQTTDPLPSQPPPTPATSNSQPSHTQQQIEEPSSVRSEEKLSWGSDDEEEGVVPDLPVVDVRRPEAPPHAADSGAPGKIAPREPGASAASVVPDSPVADVRRPEAPPHAADPRTPGKIASGEPGASAASTGIQGHNNGVFKLQSEIVVPDGRARVSILSRGGCSTLPRPSFKDVLLGQRCSSGHGARRRPLSTEQAAGMASTSGPRREARPNCVPDESEEGWQL</sequence>
<feature type="compositionally biased region" description="Polar residues" evidence="1">
    <location>
        <begin position="343"/>
        <end position="355"/>
    </location>
</feature>
<evidence type="ECO:0000313" key="2">
    <source>
        <dbReference type="EMBL" id="TVU22819.1"/>
    </source>
</evidence>
<feature type="compositionally biased region" description="Low complexity" evidence="1">
    <location>
        <begin position="141"/>
        <end position="158"/>
    </location>
</feature>
<dbReference type="AlphaFoldDB" id="A0A5J9UGE3"/>